<keyword evidence="3" id="KW-1185">Reference proteome</keyword>
<feature type="domain" description="Reverse transcriptase zinc-binding" evidence="1">
    <location>
        <begin position="31"/>
        <end position="122"/>
    </location>
</feature>
<dbReference type="Proteomes" id="UP001153076">
    <property type="component" value="Unassembled WGS sequence"/>
</dbReference>
<gene>
    <name evidence="2" type="ORF">Cgig2_003423</name>
</gene>
<dbReference type="OrthoDB" id="1717299at2759"/>
<evidence type="ECO:0000313" key="2">
    <source>
        <dbReference type="EMBL" id="KAJ8439210.1"/>
    </source>
</evidence>
<dbReference type="Pfam" id="PF13966">
    <property type="entry name" value="zf-RVT"/>
    <property type="match status" value="1"/>
</dbReference>
<dbReference type="EMBL" id="JAKOGI010000227">
    <property type="protein sequence ID" value="KAJ8439210.1"/>
    <property type="molecule type" value="Genomic_DNA"/>
</dbReference>
<evidence type="ECO:0000259" key="1">
    <source>
        <dbReference type="Pfam" id="PF13966"/>
    </source>
</evidence>
<dbReference type="AlphaFoldDB" id="A0A9Q1KA85"/>
<evidence type="ECO:0000313" key="3">
    <source>
        <dbReference type="Proteomes" id="UP001153076"/>
    </source>
</evidence>
<reference evidence="2" key="1">
    <citation type="submission" date="2022-04" db="EMBL/GenBank/DDBJ databases">
        <title>Carnegiea gigantea Genome sequencing and assembly v2.</title>
        <authorList>
            <person name="Copetti D."/>
            <person name="Sanderson M.J."/>
            <person name="Burquez A."/>
            <person name="Wojciechowski M.F."/>
        </authorList>
    </citation>
    <scope>NUCLEOTIDE SEQUENCE</scope>
    <source>
        <strain evidence="2">SGP5-SGP5p</strain>
        <tissue evidence="2">Aerial part</tissue>
    </source>
</reference>
<dbReference type="InterPro" id="IPR026960">
    <property type="entry name" value="RVT-Znf"/>
</dbReference>
<accession>A0A9Q1KA85</accession>
<proteinExistence type="predicted"/>
<name>A0A9Q1KA85_9CARY</name>
<comment type="caution">
    <text evidence="2">The sequence shown here is derived from an EMBL/GenBank/DDBJ whole genome shotgun (WGS) entry which is preliminary data.</text>
</comment>
<sequence length="168" mass="18819">MDAETILNIPLCTSWPRDKLTWHFFSTGELSMKTAYHLIMQVYNDDVPECSSPLPTSFWKSLWLMDIPPRMKMFAWRACSNALPANAALASMVHSVDARCGLCGHLQESAVYAPLECDYAAQRVGNRVAHTLVHLQPYSCLLRKWLGDGPYPILDLALKDLCTASNST</sequence>
<organism evidence="2 3">
    <name type="scientific">Carnegiea gigantea</name>
    <dbReference type="NCBI Taxonomy" id="171969"/>
    <lineage>
        <taxon>Eukaryota</taxon>
        <taxon>Viridiplantae</taxon>
        <taxon>Streptophyta</taxon>
        <taxon>Embryophyta</taxon>
        <taxon>Tracheophyta</taxon>
        <taxon>Spermatophyta</taxon>
        <taxon>Magnoliopsida</taxon>
        <taxon>eudicotyledons</taxon>
        <taxon>Gunneridae</taxon>
        <taxon>Pentapetalae</taxon>
        <taxon>Caryophyllales</taxon>
        <taxon>Cactineae</taxon>
        <taxon>Cactaceae</taxon>
        <taxon>Cactoideae</taxon>
        <taxon>Echinocereeae</taxon>
        <taxon>Carnegiea</taxon>
    </lineage>
</organism>
<protein>
    <recommendedName>
        <fullName evidence="1">Reverse transcriptase zinc-binding domain-containing protein</fullName>
    </recommendedName>
</protein>